<feature type="region of interest" description="Disordered" evidence="1">
    <location>
        <begin position="246"/>
        <end position="265"/>
    </location>
</feature>
<name>A0A6I4MWB7_9ACTN</name>
<dbReference type="InterPro" id="IPR001932">
    <property type="entry name" value="PPM-type_phosphatase-like_dom"/>
</dbReference>
<dbReference type="SUPFAM" id="SSF81606">
    <property type="entry name" value="PP2C-like"/>
    <property type="match status" value="1"/>
</dbReference>
<dbReference type="Gene3D" id="3.60.40.10">
    <property type="entry name" value="PPM-type phosphatase domain"/>
    <property type="match status" value="1"/>
</dbReference>
<feature type="compositionally biased region" description="Basic and acidic residues" evidence="1">
    <location>
        <begin position="246"/>
        <end position="263"/>
    </location>
</feature>
<accession>A0A6I4MWB7</accession>
<dbReference type="Pfam" id="PF13672">
    <property type="entry name" value="PP2C_2"/>
    <property type="match status" value="1"/>
</dbReference>
<evidence type="ECO:0000256" key="1">
    <source>
        <dbReference type="SAM" id="MobiDB-lite"/>
    </source>
</evidence>
<protein>
    <submittedName>
        <fullName evidence="3">Integrase</fullName>
    </submittedName>
</protein>
<feature type="domain" description="PPM-type phosphatase" evidence="2">
    <location>
        <begin position="25"/>
        <end position="226"/>
    </location>
</feature>
<sequence>MRVQIASEPGRPDRDNEDFAAAAPGLFVVVDGAGAPAGVASGCEHSVAWYAHNLGGMLLAAARDIGVGLDEALAIAIERVNALHAGTCDLGHPGSPSATVAMARVNGERLEHLVLSDAVVVLDLTDREPMIITDDRLARVITRLDESAELSAVGSREHTERLRSRVERLGSYRNQPGGFWVASTKPEAAEEAFAGSTPLGELDAVALLSDGASRLADRFDLMSWLELLAVLRKAGPTELIARTREVEASDPDGARWPRGKASDDATAVWWSAGD</sequence>
<dbReference type="RefSeq" id="WP_151599874.1">
    <property type="nucleotide sequence ID" value="NZ_WBMS02000060.1"/>
</dbReference>
<dbReference type="EMBL" id="WBMS02000060">
    <property type="protein sequence ID" value="MWA06959.1"/>
    <property type="molecule type" value="Genomic_DNA"/>
</dbReference>
<comment type="caution">
    <text evidence="3">The sequence shown here is derived from an EMBL/GenBank/DDBJ whole genome shotgun (WGS) entry which is preliminary data.</text>
</comment>
<reference evidence="3" key="1">
    <citation type="submission" date="2019-12" db="EMBL/GenBank/DDBJ databases">
        <title>Actinomadura physcomitrii sp. nov., a novel actinomycete isolated from moss [Physcomitrium sphaericum (Ludw) Fuernr].</title>
        <authorList>
            <person name="Zhuang X."/>
        </authorList>
    </citation>
    <scope>NUCLEOTIDE SEQUENCE [LARGE SCALE GENOMIC DNA]</scope>
    <source>
        <strain evidence="3">LD22</strain>
    </source>
</reference>
<evidence type="ECO:0000313" key="3">
    <source>
        <dbReference type="EMBL" id="MWA06959.1"/>
    </source>
</evidence>
<dbReference type="Proteomes" id="UP000462055">
    <property type="component" value="Unassembled WGS sequence"/>
</dbReference>
<dbReference type="InterPro" id="IPR036457">
    <property type="entry name" value="PPM-type-like_dom_sf"/>
</dbReference>
<gene>
    <name evidence="3" type="ORF">F8568_042795</name>
</gene>
<evidence type="ECO:0000313" key="4">
    <source>
        <dbReference type="Proteomes" id="UP000462055"/>
    </source>
</evidence>
<keyword evidence="4" id="KW-1185">Reference proteome</keyword>
<proteinExistence type="predicted"/>
<dbReference type="AlphaFoldDB" id="A0A6I4MWB7"/>
<organism evidence="3 4">
    <name type="scientific">Actinomadura physcomitrii</name>
    <dbReference type="NCBI Taxonomy" id="2650748"/>
    <lineage>
        <taxon>Bacteria</taxon>
        <taxon>Bacillati</taxon>
        <taxon>Actinomycetota</taxon>
        <taxon>Actinomycetes</taxon>
        <taxon>Streptosporangiales</taxon>
        <taxon>Thermomonosporaceae</taxon>
        <taxon>Actinomadura</taxon>
    </lineage>
</organism>
<evidence type="ECO:0000259" key="2">
    <source>
        <dbReference type="Pfam" id="PF13672"/>
    </source>
</evidence>